<protein>
    <submittedName>
        <fullName evidence="2">Uncharacterized protein</fullName>
    </submittedName>
</protein>
<feature type="non-terminal residue" evidence="2">
    <location>
        <position position="1"/>
    </location>
</feature>
<dbReference type="EMBL" id="JAMKFB020000023">
    <property type="protein sequence ID" value="KAL0158001.1"/>
    <property type="molecule type" value="Genomic_DNA"/>
</dbReference>
<organism evidence="2 3">
    <name type="scientific">Cirrhinus mrigala</name>
    <name type="common">Mrigala</name>
    <dbReference type="NCBI Taxonomy" id="683832"/>
    <lineage>
        <taxon>Eukaryota</taxon>
        <taxon>Metazoa</taxon>
        <taxon>Chordata</taxon>
        <taxon>Craniata</taxon>
        <taxon>Vertebrata</taxon>
        <taxon>Euteleostomi</taxon>
        <taxon>Actinopterygii</taxon>
        <taxon>Neopterygii</taxon>
        <taxon>Teleostei</taxon>
        <taxon>Ostariophysi</taxon>
        <taxon>Cypriniformes</taxon>
        <taxon>Cyprinidae</taxon>
        <taxon>Labeoninae</taxon>
        <taxon>Labeonini</taxon>
        <taxon>Cirrhinus</taxon>
    </lineage>
</organism>
<accession>A0ABD0NAS5</accession>
<comment type="caution">
    <text evidence="2">The sequence shown here is derived from an EMBL/GenBank/DDBJ whole genome shotgun (WGS) entry which is preliminary data.</text>
</comment>
<keyword evidence="3" id="KW-1185">Reference proteome</keyword>
<name>A0ABD0NAS5_CIRMR</name>
<evidence type="ECO:0000313" key="2">
    <source>
        <dbReference type="EMBL" id="KAL0158001.1"/>
    </source>
</evidence>
<evidence type="ECO:0000313" key="3">
    <source>
        <dbReference type="Proteomes" id="UP001529510"/>
    </source>
</evidence>
<feature type="region of interest" description="Disordered" evidence="1">
    <location>
        <begin position="90"/>
        <end position="110"/>
    </location>
</feature>
<feature type="non-terminal residue" evidence="2">
    <location>
        <position position="110"/>
    </location>
</feature>
<proteinExistence type="predicted"/>
<dbReference type="Proteomes" id="UP001529510">
    <property type="component" value="Unassembled WGS sequence"/>
</dbReference>
<dbReference type="AlphaFoldDB" id="A0ABD0NAS5"/>
<evidence type="ECO:0000256" key="1">
    <source>
        <dbReference type="SAM" id="MobiDB-lite"/>
    </source>
</evidence>
<gene>
    <name evidence="2" type="ORF">M9458_046077</name>
</gene>
<reference evidence="2 3" key="1">
    <citation type="submission" date="2024-05" db="EMBL/GenBank/DDBJ databases">
        <title>Genome sequencing and assembly of Indian major carp, Cirrhinus mrigala (Hamilton, 1822).</title>
        <authorList>
            <person name="Mohindra V."/>
            <person name="Chowdhury L.M."/>
            <person name="Lal K."/>
            <person name="Jena J.K."/>
        </authorList>
    </citation>
    <scope>NUCLEOTIDE SEQUENCE [LARGE SCALE GENOMIC DNA]</scope>
    <source>
        <strain evidence="2">CM1030</strain>
        <tissue evidence="2">Blood</tissue>
    </source>
</reference>
<sequence>PRELPRGSGPAFAEAERRLRPDGSALSLPFSLDLALSFWVRKPALRFFPLLNESSRRSGLRQLSRELTARALAAHARSRRALFERKKGSFRELPRGSGPAFAEAERRLRP</sequence>